<protein>
    <submittedName>
        <fullName evidence="4 6">Beta arrestin 1</fullName>
    </submittedName>
</protein>
<dbReference type="InterPro" id="IPR014752">
    <property type="entry name" value="Arrestin-like_C"/>
</dbReference>
<reference evidence="4 5" key="1">
    <citation type="journal article" date="2013" name="Nature">
        <title>The genomes of four tapeworm species reveal adaptations to parasitism.</title>
        <authorList>
            <person name="Tsai I.J."/>
            <person name="Zarowiecki M."/>
            <person name="Holroyd N."/>
            <person name="Garciarrubio A."/>
            <person name="Sanchez-Flores A."/>
            <person name="Brooks K.L."/>
            <person name="Tracey A."/>
            <person name="Bobes R.J."/>
            <person name="Fragoso G."/>
            <person name="Sciutto E."/>
            <person name="Aslett M."/>
            <person name="Beasley H."/>
            <person name="Bennett H.M."/>
            <person name="Cai J."/>
            <person name="Camicia F."/>
            <person name="Clark R."/>
            <person name="Cucher M."/>
            <person name="De Silva N."/>
            <person name="Day T.A."/>
            <person name="Deplazes P."/>
            <person name="Estrada K."/>
            <person name="Fernandez C."/>
            <person name="Holland P.W."/>
            <person name="Hou J."/>
            <person name="Hu S."/>
            <person name="Huckvale T."/>
            <person name="Hung S.S."/>
            <person name="Kamenetzky L."/>
            <person name="Keane J.A."/>
            <person name="Kiss F."/>
            <person name="Koziol U."/>
            <person name="Lambert O."/>
            <person name="Liu K."/>
            <person name="Luo X."/>
            <person name="Luo Y."/>
            <person name="Macchiaroli N."/>
            <person name="Nichol S."/>
            <person name="Paps J."/>
            <person name="Parkinson J."/>
            <person name="Pouchkina-Stantcheva N."/>
            <person name="Riddiford N."/>
            <person name="Rosenzvit M."/>
            <person name="Salinas G."/>
            <person name="Wasmuth J.D."/>
            <person name="Zamanian M."/>
            <person name="Zheng Y."/>
            <person name="Cai X."/>
            <person name="Soberon X."/>
            <person name="Olson P.D."/>
            <person name="Laclette J.P."/>
            <person name="Brehm K."/>
            <person name="Berriman M."/>
            <person name="Garciarrubio A."/>
            <person name="Bobes R.J."/>
            <person name="Fragoso G."/>
            <person name="Sanchez-Flores A."/>
            <person name="Estrada K."/>
            <person name="Cevallos M.A."/>
            <person name="Morett E."/>
            <person name="Gonzalez V."/>
            <person name="Portillo T."/>
            <person name="Ochoa-Leyva A."/>
            <person name="Jose M.V."/>
            <person name="Sciutto E."/>
            <person name="Landa A."/>
            <person name="Jimenez L."/>
            <person name="Valdes V."/>
            <person name="Carrero J.C."/>
            <person name="Larralde C."/>
            <person name="Morales-Montor J."/>
            <person name="Limon-Lason J."/>
            <person name="Soberon X."/>
            <person name="Laclette J.P."/>
        </authorList>
    </citation>
    <scope>NUCLEOTIDE SEQUENCE [LARGE SCALE GENOMIC DNA]</scope>
</reference>
<dbReference type="Proteomes" id="UP000492820">
    <property type="component" value="Unassembled WGS sequence"/>
</dbReference>
<dbReference type="GO" id="GO:0007165">
    <property type="term" value="P:signal transduction"/>
    <property type="evidence" value="ECO:0007669"/>
    <property type="project" value="InterPro"/>
</dbReference>
<dbReference type="GO" id="GO:0002031">
    <property type="term" value="P:G protein-coupled receptor internalization"/>
    <property type="evidence" value="ECO:0007669"/>
    <property type="project" value="TreeGrafter"/>
</dbReference>
<feature type="region of interest" description="Disordered" evidence="2">
    <location>
        <begin position="507"/>
        <end position="555"/>
    </location>
</feature>
<dbReference type="PANTHER" id="PTHR11792:SF17">
    <property type="entry name" value="KURTZ ARRESTIN"/>
    <property type="match status" value="1"/>
</dbReference>
<gene>
    <name evidence="4" type="ORF">EgrG_000201100</name>
</gene>
<feature type="region of interest" description="Disordered" evidence="2">
    <location>
        <begin position="397"/>
        <end position="466"/>
    </location>
</feature>
<evidence type="ECO:0000313" key="5">
    <source>
        <dbReference type="Proteomes" id="UP000492820"/>
    </source>
</evidence>
<dbReference type="InterPro" id="IPR014753">
    <property type="entry name" value="Arrestin_N"/>
</dbReference>
<proteinExistence type="inferred from homology"/>
<feature type="compositionally biased region" description="Pro residues" evidence="2">
    <location>
        <begin position="414"/>
        <end position="426"/>
    </location>
</feature>
<dbReference type="Pfam" id="PF02752">
    <property type="entry name" value="Arrestin_C"/>
    <property type="match status" value="1"/>
</dbReference>
<dbReference type="InterPro" id="IPR014756">
    <property type="entry name" value="Ig_E-set"/>
</dbReference>
<dbReference type="InterPro" id="IPR000698">
    <property type="entry name" value="Arrestin"/>
</dbReference>
<dbReference type="SMART" id="SM01017">
    <property type="entry name" value="Arrestin_C"/>
    <property type="match status" value="1"/>
</dbReference>
<evidence type="ECO:0000259" key="3">
    <source>
        <dbReference type="SMART" id="SM01017"/>
    </source>
</evidence>
<feature type="compositionally biased region" description="Low complexity" evidence="2">
    <location>
        <begin position="515"/>
        <end position="525"/>
    </location>
</feature>
<name>A0A068WN17_ECHGR</name>
<dbReference type="Gene3D" id="2.60.40.640">
    <property type="match status" value="1"/>
</dbReference>
<dbReference type="Pfam" id="PF00339">
    <property type="entry name" value="Arrestin_N"/>
    <property type="match status" value="1"/>
</dbReference>
<reference evidence="6" key="3">
    <citation type="submission" date="2020-10" db="UniProtKB">
        <authorList>
            <consortium name="WormBaseParasite"/>
        </authorList>
    </citation>
    <scope>IDENTIFICATION</scope>
</reference>
<dbReference type="PRINTS" id="PR00309">
    <property type="entry name" value="ARRESTIN"/>
</dbReference>
<dbReference type="GO" id="GO:0001664">
    <property type="term" value="F:G protein-coupled receptor binding"/>
    <property type="evidence" value="ECO:0007669"/>
    <property type="project" value="TreeGrafter"/>
</dbReference>
<dbReference type="OrthoDB" id="298939at2759"/>
<dbReference type="EMBL" id="LK028580">
    <property type="protein sequence ID" value="CDS19843.1"/>
    <property type="molecule type" value="Genomic_DNA"/>
</dbReference>
<dbReference type="GO" id="GO:0005737">
    <property type="term" value="C:cytoplasm"/>
    <property type="evidence" value="ECO:0007669"/>
    <property type="project" value="TreeGrafter"/>
</dbReference>
<dbReference type="FunFam" id="2.60.40.840:FF:000002">
    <property type="entry name" value="Arrestin 3"/>
    <property type="match status" value="1"/>
</dbReference>
<organism evidence="4">
    <name type="scientific">Echinococcus granulosus</name>
    <name type="common">Hydatid tapeworm</name>
    <dbReference type="NCBI Taxonomy" id="6210"/>
    <lineage>
        <taxon>Eukaryota</taxon>
        <taxon>Metazoa</taxon>
        <taxon>Spiralia</taxon>
        <taxon>Lophotrochozoa</taxon>
        <taxon>Platyhelminthes</taxon>
        <taxon>Cestoda</taxon>
        <taxon>Eucestoda</taxon>
        <taxon>Cyclophyllidea</taxon>
        <taxon>Taeniidae</taxon>
        <taxon>Echinococcus</taxon>
        <taxon>Echinococcus granulosus group</taxon>
    </lineage>
</organism>
<dbReference type="InterPro" id="IPR011021">
    <property type="entry name" value="Arrestin-like_N"/>
</dbReference>
<reference evidence="4" key="2">
    <citation type="submission" date="2014-06" db="EMBL/GenBank/DDBJ databases">
        <authorList>
            <person name="Aslett M."/>
        </authorList>
    </citation>
    <scope>NUCLEOTIDE SEQUENCE</scope>
</reference>
<dbReference type="Gene3D" id="2.60.40.840">
    <property type="match status" value="1"/>
</dbReference>
<evidence type="ECO:0000256" key="2">
    <source>
        <dbReference type="SAM" id="MobiDB-lite"/>
    </source>
</evidence>
<dbReference type="InterPro" id="IPR011022">
    <property type="entry name" value="Arrestin_C-like"/>
</dbReference>
<feature type="compositionally biased region" description="Low complexity" evidence="2">
    <location>
        <begin position="534"/>
        <end position="544"/>
    </location>
</feature>
<comment type="similarity">
    <text evidence="1">Belongs to the arrestin family.</text>
</comment>
<evidence type="ECO:0000313" key="4">
    <source>
        <dbReference type="EMBL" id="CDS19843.1"/>
    </source>
</evidence>
<feature type="domain" description="Arrestin C-terminal-like" evidence="3">
    <location>
        <begin position="212"/>
        <end position="371"/>
    </location>
</feature>
<dbReference type="PANTHER" id="PTHR11792">
    <property type="entry name" value="ARRESTIN"/>
    <property type="match status" value="1"/>
</dbReference>
<sequence>MNESKRHGTRYFLIDIWLFLRIFKKSTPNGKVTVYLGKRDFVDHLTHVDPIEGVVLVDAEYVKGRKVFIHLLCAFRHGRDGDEFHGIDWHRDLFLNTKQVYPPPGPADESTLHLKISRLQERLIRKLGPDSYPFTFKLPTYTPASVSLLLHSSDVGKPCRVDYELKVYVVDEDGSRVQKRNSVRMIVRKLTFAPDEAGPQPTTEVVRDFLMSLGSLRVEASLDKQKYFHGESIVVNVLVDNNSTKTVKKVKLIVRQYTVICLPNAGHYKCNVAEINSEEGFPIWPSQTGWCKVYRLCPLLADNRDKSGLALDGDLKNEDTNLASSTIVPTNSSREALGIVVQYKVKIRLVLGFGLSDVCLELPFILTHPNPETGATTPGSGAEGAGDGLEDFHFTEAGRAGDESSGGEGVEGPALPPLPPQAPQPLTPNGGAGASRPQMGLLAKRAAGGGSAGSNSRGPKSPPNSHIAEFLHASEMPDGMAAFAPPPPSATGASTDAADVLETFLGMLESPPPSNSNGHSNGTHPQGHPPPSSPATSSALAISSTQGAASTNKCQQMDADDLIFEDFARLRLMQQQQQRQQGQQQGQRTAP</sequence>
<feature type="region of interest" description="Disordered" evidence="2">
    <location>
        <begin position="371"/>
        <end position="390"/>
    </location>
</feature>
<dbReference type="WBParaSite" id="EgrG_000201100">
    <property type="protein sequence ID" value="EgrG_000201100"/>
    <property type="gene ID" value="EgrG_000201100"/>
</dbReference>
<feature type="compositionally biased region" description="Polar residues" evidence="2">
    <location>
        <begin position="545"/>
        <end position="555"/>
    </location>
</feature>
<evidence type="ECO:0000313" key="6">
    <source>
        <dbReference type="WBParaSite" id="EgrG_000201100"/>
    </source>
</evidence>
<accession>A0A068WN17</accession>
<dbReference type="SUPFAM" id="SSF81296">
    <property type="entry name" value="E set domains"/>
    <property type="match status" value="2"/>
</dbReference>
<evidence type="ECO:0000256" key="1">
    <source>
        <dbReference type="ARBA" id="ARBA00005298"/>
    </source>
</evidence>
<dbReference type="AlphaFoldDB" id="A0A068WN17"/>